<dbReference type="GO" id="GO:0060090">
    <property type="term" value="F:molecular adaptor activity"/>
    <property type="evidence" value="ECO:0007669"/>
    <property type="project" value="TreeGrafter"/>
</dbReference>
<dbReference type="Pfam" id="PF16546">
    <property type="entry name" value="SGTA_dimer"/>
    <property type="match status" value="1"/>
</dbReference>
<dbReference type="PANTHER" id="PTHR45831">
    <property type="entry name" value="LD24721P"/>
    <property type="match status" value="1"/>
</dbReference>
<accession>A0A6P9A7L9</accession>
<organism evidence="7">
    <name type="scientific">Thrips palmi</name>
    <name type="common">Melon thrips</name>
    <dbReference type="NCBI Taxonomy" id="161013"/>
    <lineage>
        <taxon>Eukaryota</taxon>
        <taxon>Metazoa</taxon>
        <taxon>Ecdysozoa</taxon>
        <taxon>Arthropoda</taxon>
        <taxon>Hexapoda</taxon>
        <taxon>Insecta</taxon>
        <taxon>Pterygota</taxon>
        <taxon>Neoptera</taxon>
        <taxon>Paraneoptera</taxon>
        <taxon>Thysanoptera</taxon>
        <taxon>Terebrantia</taxon>
        <taxon>Thripoidea</taxon>
        <taxon>Thripidae</taxon>
        <taxon>Thrips</taxon>
    </lineage>
</organism>
<evidence type="ECO:0000256" key="3">
    <source>
        <dbReference type="ARBA" id="ARBA00022803"/>
    </source>
</evidence>
<name>A0A6P9A7L9_THRPL</name>
<dbReference type="OrthoDB" id="2335338at2759"/>
<evidence type="ECO:0000313" key="6">
    <source>
        <dbReference type="Proteomes" id="UP000515158"/>
    </source>
</evidence>
<dbReference type="Pfam" id="PF00515">
    <property type="entry name" value="TPR_1"/>
    <property type="match status" value="2"/>
</dbReference>
<dbReference type="PROSITE" id="PS50293">
    <property type="entry name" value="TPR_REGION"/>
    <property type="match status" value="1"/>
</dbReference>
<evidence type="ECO:0000256" key="4">
    <source>
        <dbReference type="PROSITE-ProRule" id="PRU00339"/>
    </source>
</evidence>
<dbReference type="PANTHER" id="PTHR45831:SF2">
    <property type="entry name" value="LD24721P"/>
    <property type="match status" value="1"/>
</dbReference>
<evidence type="ECO:0000256" key="1">
    <source>
        <dbReference type="ARBA" id="ARBA00008175"/>
    </source>
</evidence>
<feature type="domain" description="SGTA homodimerisation" evidence="5">
    <location>
        <begin position="77"/>
        <end position="135"/>
    </location>
</feature>
<dbReference type="SMART" id="SM00028">
    <property type="entry name" value="TPR"/>
    <property type="match status" value="3"/>
</dbReference>
<dbReference type="InParanoid" id="A0A6P9A7L9"/>
<dbReference type="SUPFAM" id="SSF48452">
    <property type="entry name" value="TPR-like"/>
    <property type="match status" value="1"/>
</dbReference>
<dbReference type="Gene3D" id="1.20.5.420">
    <property type="entry name" value="Immunoglobulin FC, subunit C"/>
    <property type="match status" value="1"/>
</dbReference>
<dbReference type="InterPro" id="IPR011990">
    <property type="entry name" value="TPR-like_helical_dom_sf"/>
</dbReference>
<dbReference type="FunCoup" id="A0A6P9A7L9">
    <property type="interactions" value="965"/>
</dbReference>
<dbReference type="GO" id="GO:0016020">
    <property type="term" value="C:membrane"/>
    <property type="evidence" value="ECO:0007669"/>
    <property type="project" value="TreeGrafter"/>
</dbReference>
<dbReference type="AlphaFoldDB" id="A0A6P9A7L9"/>
<proteinExistence type="inferred from homology"/>
<dbReference type="GO" id="GO:0072380">
    <property type="term" value="C:TRC complex"/>
    <property type="evidence" value="ECO:0007669"/>
    <property type="project" value="TreeGrafter"/>
</dbReference>
<evidence type="ECO:0000313" key="7">
    <source>
        <dbReference type="RefSeq" id="XP_034253927.1"/>
    </source>
</evidence>
<dbReference type="KEGG" id="tpal:117652866"/>
<gene>
    <name evidence="7" type="primary">LOC117652866</name>
</gene>
<keyword evidence="3 4" id="KW-0802">TPR repeat</keyword>
<dbReference type="GeneID" id="117652866"/>
<dbReference type="PROSITE" id="PS50005">
    <property type="entry name" value="TPR"/>
    <property type="match status" value="1"/>
</dbReference>
<keyword evidence="2" id="KW-0677">Repeat</keyword>
<dbReference type="Gene3D" id="1.25.40.10">
    <property type="entry name" value="Tetratricopeptide repeat domain"/>
    <property type="match status" value="1"/>
</dbReference>
<dbReference type="InterPro" id="IPR019734">
    <property type="entry name" value="TPR_rpt"/>
</dbReference>
<keyword evidence="6" id="KW-1185">Reference proteome</keyword>
<sequence>MARVSVTSFLHCCAAFRTTYSTFTADKKFQNVDIFIEVLFDVKRCPIDCLSFYLCPTASHGSQGRLGKQPFFKMSSVKNLVASMIHFLNDQMQNGGLSSDAVESLEVAIQCLESAYSVSGADESLRSNTSLLDMYRDYTGATDDGDEELPPEASPESKAEAEKFKVEGNAFMRDEKLAEAVECYTRAIAHDGRNAIFYCNRAAAHSRLNNYQQAIADAKQALKIDSTYCKAYARLGLAYASLGQHEEARDAYAKAVELDPENESYRNNLQQAQEKISASPFLMGGVPNLGPVGSMLANTDLMAMASQVLSDPNMQNVLGNIVSGNAPGNGNAMDALLRAGQQLAEHMQSSNPELVEQLRRQLDSQNNGAPDGAPPAP</sequence>
<evidence type="ECO:0000259" key="5">
    <source>
        <dbReference type="Pfam" id="PF16546"/>
    </source>
</evidence>
<evidence type="ECO:0000256" key="2">
    <source>
        <dbReference type="ARBA" id="ARBA00022737"/>
    </source>
</evidence>
<dbReference type="RefSeq" id="XP_034253927.1">
    <property type="nucleotide sequence ID" value="XM_034398036.1"/>
</dbReference>
<dbReference type="InterPro" id="IPR032374">
    <property type="entry name" value="SGTA_dimer"/>
</dbReference>
<protein>
    <submittedName>
        <fullName evidence="7">Small glutamine-rich tetratricopeptide repeat-containing protein alpha-like isoform X1</fullName>
    </submittedName>
</protein>
<feature type="repeat" description="TPR" evidence="4">
    <location>
        <begin position="229"/>
        <end position="262"/>
    </location>
</feature>
<comment type="similarity">
    <text evidence="1">Belongs to the SGT family.</text>
</comment>
<reference evidence="7" key="1">
    <citation type="submission" date="2025-08" db="UniProtKB">
        <authorList>
            <consortium name="RefSeq"/>
        </authorList>
    </citation>
    <scope>IDENTIFICATION</scope>
    <source>
        <tissue evidence="7">Total insect</tissue>
    </source>
</reference>
<dbReference type="InterPro" id="IPR047150">
    <property type="entry name" value="SGT"/>
</dbReference>
<dbReference type="GO" id="GO:0006620">
    <property type="term" value="P:post-translational protein targeting to endoplasmic reticulum membrane"/>
    <property type="evidence" value="ECO:0007669"/>
    <property type="project" value="TreeGrafter"/>
</dbReference>
<dbReference type="Proteomes" id="UP000515158">
    <property type="component" value="Unplaced"/>
</dbReference>